<dbReference type="Proteomes" id="UP000242886">
    <property type="component" value="Chromosome SDENCHOL"/>
</dbReference>
<keyword evidence="2" id="KW-1185">Reference proteome</keyword>
<accession>A0A7Z7HPB4</accession>
<organism evidence="1 2">
    <name type="scientific">Sterolibacterium denitrificans</name>
    <dbReference type="NCBI Taxonomy" id="157592"/>
    <lineage>
        <taxon>Bacteria</taxon>
        <taxon>Pseudomonadati</taxon>
        <taxon>Pseudomonadota</taxon>
        <taxon>Betaproteobacteria</taxon>
        <taxon>Nitrosomonadales</taxon>
        <taxon>Sterolibacteriaceae</taxon>
        <taxon>Sterolibacterium</taxon>
    </lineage>
</organism>
<reference evidence="1" key="1">
    <citation type="submission" date="2017-03" db="EMBL/GenBank/DDBJ databases">
        <authorList>
            <consortium name="AG Boll"/>
        </authorList>
    </citation>
    <scope>NUCLEOTIDE SEQUENCE [LARGE SCALE GENOMIC DNA]</scope>
    <source>
        <strain evidence="1">Chol</strain>
    </source>
</reference>
<dbReference type="Pfam" id="PF11227">
    <property type="entry name" value="DUF3025"/>
    <property type="match status" value="1"/>
</dbReference>
<name>A0A7Z7HPB4_9PROT</name>
<dbReference type="InterPro" id="IPR021390">
    <property type="entry name" value="DUF3025"/>
</dbReference>
<gene>
    <name evidence="1" type="ORF">SDENCHOL_10558</name>
</gene>
<evidence type="ECO:0000313" key="1">
    <source>
        <dbReference type="EMBL" id="SMB22357.1"/>
    </source>
</evidence>
<sequence>MKNNSPSSLPVPLALHLRQAATERQRMQHAFDQQPLYAPLQSLLAGLRTARSMAAAAPPTLGELNALADRHGIRSGGGKPLRFVLPHGSGLSYEERVWWLGEAETRPDNWHDAFNALTWLRFPRIKAALNHCHHQVLTAQRQEAGHDGRRGPLRDAATQFDECGAIVVSSDPALWQAICGHRWKALFWEARAQVGASLRVFVVGHASYDLLRQPHVGLCAKAAFLHVHPAWLELPLAEQIADADARIARRFHADSPSGYRHPHDFRPLPLLGIPGATADNEFPAYYDNTRQFRPLRVVGS</sequence>
<proteinExistence type="predicted"/>
<dbReference type="AlphaFoldDB" id="A0A7Z7HPB4"/>
<dbReference type="EMBL" id="LT837803">
    <property type="protein sequence ID" value="SMB22357.1"/>
    <property type="molecule type" value="Genomic_DNA"/>
</dbReference>
<dbReference type="RefSeq" id="WP_172954977.1">
    <property type="nucleotide sequence ID" value="NZ_LT837803.1"/>
</dbReference>
<evidence type="ECO:0000313" key="2">
    <source>
        <dbReference type="Proteomes" id="UP000242886"/>
    </source>
</evidence>
<protein>
    <recommendedName>
        <fullName evidence="3">Transmembrane protein</fullName>
    </recommendedName>
</protein>
<evidence type="ECO:0008006" key="3">
    <source>
        <dbReference type="Google" id="ProtNLM"/>
    </source>
</evidence>